<proteinExistence type="predicted"/>
<evidence type="ECO:0000313" key="1">
    <source>
        <dbReference type="EMBL" id="MDQ5770799.1"/>
    </source>
</evidence>
<keyword evidence="3" id="KW-1185">Reference proteome</keyword>
<dbReference type="Proteomes" id="UP001229862">
    <property type="component" value="Chromosome"/>
</dbReference>
<name>A0AA51MK41_9GAMM</name>
<sequence length="677" mass="71662">MITQIVNGLGGAIGCRHLPLHNQLLFVEYSGKISVIDLIRPLVSTVSQGTIVLKGTWIFDCETGTLGGAGGAGDIWWEQMTATERQMKPVNGAKIVNLGQVDWSSVTHATLQTLSFSTTPIPGSTDASNQLTNGNIFAVLTNAGNYAKVQVLDYGYNMTVRWATYRVGSKYRVLGTGYTEPEDIAATASETSAYVTERSGNFLRVPLGSANRASATVLASGLTAPQQIYLDEANGYAYVVEFTSVGRLVRIRLADGTITPLATNLNNAVGLVVTADRQHAYVSEQTEKGGRIVKITFSTGTKQVVATELTQPFFLTWADASEERLFVTERGTAKRLAAIDLTQTPAVVSRVETGLPNNPSSTAVIAPGKLLICCDAEIGELNVAGLVISSAAPLFMGIGKVPFDRIVGGFADTTVDPTYPYQFNKVPFGGTLPLLINHQRAFIMGARFYQVLVDGTPRFDGYTDYRWNAALGRYQVRTQAATSVAGGTGYFPVRSPSELFLWLSPALGLQLNTVGLSDSSHIITIRFVDATGSVIRDGTASISIMVNNQSCVATIGLPTLGGVEADPNCGTLRYTPGSPGTVVMPFTASHPAGYASYSFSLVKGVNTLTPPSISGDVASAPNQATASVTDLLGTCIASPGVAGFAEHVYVATNIINGESRQSQYDASATIAFVLAPV</sequence>
<dbReference type="EMBL" id="CP133217">
    <property type="protein sequence ID" value="WML85887.1"/>
    <property type="molecule type" value="Genomic_DNA"/>
</dbReference>
<accession>A0AA51MK41</accession>
<evidence type="ECO:0000313" key="3">
    <source>
        <dbReference type="Proteomes" id="UP001223336"/>
    </source>
</evidence>
<dbReference type="EMBL" id="JAVFKN010000040">
    <property type="protein sequence ID" value="MDQ5770799.1"/>
    <property type="molecule type" value="Genomic_DNA"/>
</dbReference>
<dbReference type="RefSeq" id="WP_308136465.1">
    <property type="nucleotide sequence ID" value="NZ_CP133217.1"/>
</dbReference>
<organism evidence="2">
    <name type="scientific">Thiothrix subterranea</name>
    <dbReference type="NCBI Taxonomy" id="2735563"/>
    <lineage>
        <taxon>Bacteria</taxon>
        <taxon>Pseudomonadati</taxon>
        <taxon>Pseudomonadota</taxon>
        <taxon>Gammaproteobacteria</taxon>
        <taxon>Thiotrichales</taxon>
        <taxon>Thiotrichaceae</taxon>
        <taxon>Thiothrix</taxon>
    </lineage>
</organism>
<dbReference type="Proteomes" id="UP001223336">
    <property type="component" value="Unassembled WGS sequence"/>
</dbReference>
<dbReference type="Gene3D" id="2.120.10.30">
    <property type="entry name" value="TolB, C-terminal domain"/>
    <property type="match status" value="1"/>
</dbReference>
<protein>
    <submittedName>
        <fullName evidence="2">Uncharacterized protein</fullName>
    </submittedName>
</protein>
<dbReference type="InterPro" id="IPR011042">
    <property type="entry name" value="6-blade_b-propeller_TolB-like"/>
</dbReference>
<gene>
    <name evidence="1" type="ORF">RCC75_19880</name>
    <name evidence="2" type="ORF">RCG00_16475</name>
</gene>
<evidence type="ECO:0000313" key="2">
    <source>
        <dbReference type="EMBL" id="WML85887.1"/>
    </source>
</evidence>
<reference evidence="2 3" key="1">
    <citation type="submission" date="2023-08" db="EMBL/GenBank/DDBJ databases">
        <title>New molecular markers tilS and rpoB for phylogenetic and monitoring studies of the genus Thiothrix biodiversity.</title>
        <authorList>
            <person name="Ravin N.V."/>
            <person name="Smolyakov D."/>
            <person name="Markov N.D."/>
            <person name="Beletsky A.V."/>
            <person name="Mardanov A.V."/>
            <person name="Rudenko T.S."/>
            <person name="Grabovich M.Y."/>
        </authorList>
    </citation>
    <scope>NUCLEOTIDE SEQUENCE</scope>
    <source>
        <strain evidence="2">DNT52</strain>
        <strain evidence="1 3">H33</strain>
    </source>
</reference>
<dbReference type="AlphaFoldDB" id="A0AA51MK41"/>
<dbReference type="SUPFAM" id="SSF101898">
    <property type="entry name" value="NHL repeat"/>
    <property type="match status" value="1"/>
</dbReference>